<keyword evidence="1" id="KW-0805">Transcription regulation</keyword>
<evidence type="ECO:0000256" key="1">
    <source>
        <dbReference type="ARBA" id="ARBA00023015"/>
    </source>
</evidence>
<dbReference type="GO" id="GO:0000976">
    <property type="term" value="F:transcription cis-regulatory region binding"/>
    <property type="evidence" value="ECO:0007669"/>
    <property type="project" value="TreeGrafter"/>
</dbReference>
<dbReference type="PRINTS" id="PR00455">
    <property type="entry name" value="HTHTETR"/>
</dbReference>
<accession>A0A7W7T2B8</accession>
<evidence type="ECO:0000256" key="4">
    <source>
        <dbReference type="PROSITE-ProRule" id="PRU00335"/>
    </source>
</evidence>
<evidence type="ECO:0000256" key="3">
    <source>
        <dbReference type="ARBA" id="ARBA00023163"/>
    </source>
</evidence>
<comment type="caution">
    <text evidence="6">The sequence shown here is derived from an EMBL/GenBank/DDBJ whole genome shotgun (WGS) entry which is preliminary data.</text>
</comment>
<feature type="domain" description="HTH tetR-type" evidence="5">
    <location>
        <begin position="10"/>
        <end position="70"/>
    </location>
</feature>
<dbReference type="PANTHER" id="PTHR30055">
    <property type="entry name" value="HTH-TYPE TRANSCRIPTIONAL REGULATOR RUTR"/>
    <property type="match status" value="1"/>
</dbReference>
<keyword evidence="3" id="KW-0804">Transcription</keyword>
<dbReference type="PANTHER" id="PTHR30055:SF238">
    <property type="entry name" value="MYCOFACTOCIN BIOSYNTHESIS TRANSCRIPTIONAL REGULATOR MFTR-RELATED"/>
    <property type="match status" value="1"/>
</dbReference>
<name>A0A7W7T2B8_9PSEU</name>
<dbReference type="InterPro" id="IPR050109">
    <property type="entry name" value="HTH-type_TetR-like_transc_reg"/>
</dbReference>
<dbReference type="EMBL" id="JACHJS010000001">
    <property type="protein sequence ID" value="MBB4965274.1"/>
    <property type="molecule type" value="Genomic_DNA"/>
</dbReference>
<dbReference type="PROSITE" id="PS50977">
    <property type="entry name" value="HTH_TETR_2"/>
    <property type="match status" value="1"/>
</dbReference>
<evidence type="ECO:0000313" key="7">
    <source>
        <dbReference type="Proteomes" id="UP000542674"/>
    </source>
</evidence>
<feature type="DNA-binding region" description="H-T-H motif" evidence="4">
    <location>
        <begin position="33"/>
        <end position="52"/>
    </location>
</feature>
<dbReference type="InterPro" id="IPR009057">
    <property type="entry name" value="Homeodomain-like_sf"/>
</dbReference>
<evidence type="ECO:0000313" key="6">
    <source>
        <dbReference type="EMBL" id="MBB4965274.1"/>
    </source>
</evidence>
<dbReference type="Gene3D" id="1.10.357.10">
    <property type="entry name" value="Tetracycline Repressor, domain 2"/>
    <property type="match status" value="1"/>
</dbReference>
<protein>
    <submittedName>
        <fullName evidence="6">AcrR family transcriptional regulator</fullName>
    </submittedName>
</protein>
<dbReference type="SUPFAM" id="SSF46689">
    <property type="entry name" value="Homeodomain-like"/>
    <property type="match status" value="1"/>
</dbReference>
<dbReference type="InterPro" id="IPR001647">
    <property type="entry name" value="HTH_TetR"/>
</dbReference>
<keyword evidence="2 4" id="KW-0238">DNA-binding</keyword>
<proteinExistence type="predicted"/>
<dbReference type="RefSeq" id="WP_312865618.1">
    <property type="nucleotide sequence ID" value="NZ_BAABAI010000013.1"/>
</dbReference>
<dbReference type="PROSITE" id="PS01081">
    <property type="entry name" value="HTH_TETR_1"/>
    <property type="match status" value="1"/>
</dbReference>
<evidence type="ECO:0000259" key="5">
    <source>
        <dbReference type="PROSITE" id="PS50977"/>
    </source>
</evidence>
<dbReference type="AlphaFoldDB" id="A0A7W7T2B8"/>
<evidence type="ECO:0000256" key="2">
    <source>
        <dbReference type="ARBA" id="ARBA00023125"/>
    </source>
</evidence>
<dbReference type="InterPro" id="IPR023772">
    <property type="entry name" value="DNA-bd_HTH_TetR-type_CS"/>
</dbReference>
<reference evidence="6 7" key="1">
    <citation type="submission" date="2020-08" db="EMBL/GenBank/DDBJ databases">
        <title>Sequencing the genomes of 1000 actinobacteria strains.</title>
        <authorList>
            <person name="Klenk H.-P."/>
        </authorList>
    </citation>
    <scope>NUCLEOTIDE SEQUENCE [LARGE SCALE GENOMIC DNA]</scope>
    <source>
        <strain evidence="6 7">DSM 45084</strain>
    </source>
</reference>
<organism evidence="6 7">
    <name type="scientific">Saccharothrix violaceirubra</name>
    <dbReference type="NCBI Taxonomy" id="413306"/>
    <lineage>
        <taxon>Bacteria</taxon>
        <taxon>Bacillati</taxon>
        <taxon>Actinomycetota</taxon>
        <taxon>Actinomycetes</taxon>
        <taxon>Pseudonocardiales</taxon>
        <taxon>Pseudonocardiaceae</taxon>
        <taxon>Saccharothrix</taxon>
    </lineage>
</organism>
<keyword evidence="7" id="KW-1185">Reference proteome</keyword>
<gene>
    <name evidence="6" type="ORF">F4559_002633</name>
</gene>
<dbReference type="GO" id="GO:0003700">
    <property type="term" value="F:DNA-binding transcription factor activity"/>
    <property type="evidence" value="ECO:0007669"/>
    <property type="project" value="TreeGrafter"/>
</dbReference>
<dbReference type="Proteomes" id="UP000542674">
    <property type="component" value="Unassembled WGS sequence"/>
</dbReference>
<dbReference type="Pfam" id="PF00440">
    <property type="entry name" value="TetR_N"/>
    <property type="match status" value="1"/>
</dbReference>
<sequence>MTDLRRRNRERARERIVAAAFALFAERGFADVTVADIAERAEVGRTTFFRHFGDKQEVAFSNEHAMSALWGGWLDELPPLTTLAEALAEMRRIAVAMCRTYTADAAHYLAHQRLLRDNPELLDRSNRKFDRMAQAARHSLERRGAEPEVAALAAHTAFACYRAGLDLAGGDPAALPAAVDAAFARLAER</sequence>